<dbReference type="InterPro" id="IPR053196">
    <property type="entry name" value="Lipoprotein_YbaY-like"/>
</dbReference>
<dbReference type="EMBL" id="QWEY01000004">
    <property type="protein sequence ID" value="RGP37522.1"/>
    <property type="molecule type" value="Genomic_DNA"/>
</dbReference>
<comment type="caution">
    <text evidence="3">The sequence shown here is derived from an EMBL/GenBank/DDBJ whole genome shotgun (WGS) entry which is preliminary data.</text>
</comment>
<dbReference type="Pfam" id="PF03724">
    <property type="entry name" value="META"/>
    <property type="match status" value="1"/>
</dbReference>
<keyword evidence="1" id="KW-0812">Transmembrane</keyword>
<proteinExistence type="predicted"/>
<dbReference type="Gene3D" id="2.40.128.270">
    <property type="match status" value="1"/>
</dbReference>
<dbReference type="PANTHER" id="PTHR38013:SF1">
    <property type="entry name" value="GLYCOPROTEIN_POLYSACCHARIDE METABOLISM"/>
    <property type="match status" value="1"/>
</dbReference>
<organism evidence="3 4">
    <name type="scientific">Pseudotabrizicola alkalilacus</name>
    <dbReference type="NCBI Taxonomy" id="2305252"/>
    <lineage>
        <taxon>Bacteria</taxon>
        <taxon>Pseudomonadati</taxon>
        <taxon>Pseudomonadota</taxon>
        <taxon>Alphaproteobacteria</taxon>
        <taxon>Rhodobacterales</taxon>
        <taxon>Paracoccaceae</taxon>
        <taxon>Pseudotabrizicola</taxon>
    </lineage>
</organism>
<dbReference type="Pfam" id="PF09619">
    <property type="entry name" value="YscW"/>
    <property type="match status" value="1"/>
</dbReference>
<dbReference type="InterPro" id="IPR039366">
    <property type="entry name" value="Pilotin"/>
</dbReference>
<name>A0A411Z3C0_9RHOB</name>
<keyword evidence="1" id="KW-1133">Transmembrane helix</keyword>
<feature type="domain" description="DUF306" evidence="2">
    <location>
        <begin position="209"/>
        <end position="315"/>
    </location>
</feature>
<dbReference type="AlphaFoldDB" id="A0A411Z3C0"/>
<evidence type="ECO:0000313" key="3">
    <source>
        <dbReference type="EMBL" id="RGP37522.1"/>
    </source>
</evidence>
<protein>
    <submittedName>
        <fullName evidence="3">META domain-containing protein</fullName>
    </submittedName>
</protein>
<feature type="transmembrane region" description="Helical" evidence="1">
    <location>
        <begin position="25"/>
        <end position="45"/>
    </location>
</feature>
<sequence length="320" mass="35032">MPLFARHFNVVVKFLRFWEIGMRTGWIALTVALTGLTGPLSALVFPGPAAAHSPCLLRRFFLDWRSIMRIPASTLLLFLAFIAMASAVAAQSTTIDAAVSYRERIALPPDAQLDLRLVEVSQQAAGAKRIASQRFSISSVPRILSLSYDPEVVNSQSRLILVAAIWSGDVQIFRTTEPYEVLDAMQSGPIEMWLAMVTESDLAAVPPRTITGIAWSVTEVGGEAWGTDDPATFAIDYTMNFSIFGGCNRFSGRLLLVESEILFPEDFAGTLMACSDEAEAEERRLLGALRQVSGYVRYAGGLVLIDPAGNTLVHFIERPE</sequence>
<keyword evidence="1" id="KW-0472">Membrane</keyword>
<dbReference type="Proteomes" id="UP000284547">
    <property type="component" value="Unassembled WGS sequence"/>
</dbReference>
<evidence type="ECO:0000256" key="1">
    <source>
        <dbReference type="SAM" id="Phobius"/>
    </source>
</evidence>
<keyword evidence="4" id="KW-1185">Reference proteome</keyword>
<dbReference type="InterPro" id="IPR038670">
    <property type="entry name" value="HslJ-like_sf"/>
</dbReference>
<gene>
    <name evidence="3" type="ORF">D1012_09970</name>
</gene>
<evidence type="ECO:0000313" key="4">
    <source>
        <dbReference type="Proteomes" id="UP000284547"/>
    </source>
</evidence>
<feature type="transmembrane region" description="Helical" evidence="1">
    <location>
        <begin position="66"/>
        <end position="90"/>
    </location>
</feature>
<reference evidence="3 4" key="1">
    <citation type="submission" date="2018-08" db="EMBL/GenBank/DDBJ databases">
        <title>Flavobacterium tibetense sp. nov., isolated from a wetland YonghuCo on Tibetan Plateau.</title>
        <authorList>
            <person name="Phurbu D."/>
            <person name="Lu H."/>
            <person name="Xing P."/>
        </authorList>
    </citation>
    <scope>NUCLEOTIDE SEQUENCE [LARGE SCALE GENOMIC DNA]</scope>
    <source>
        <strain evidence="3 4">DJC</strain>
    </source>
</reference>
<evidence type="ECO:0000259" key="2">
    <source>
        <dbReference type="Pfam" id="PF03724"/>
    </source>
</evidence>
<dbReference type="PANTHER" id="PTHR38013">
    <property type="entry name" value="GLYCOPROTEIN/POLYSACCHARIDE METABOLISM"/>
    <property type="match status" value="1"/>
</dbReference>
<dbReference type="InterPro" id="IPR005184">
    <property type="entry name" value="DUF306_Meta_HslJ"/>
</dbReference>
<accession>A0A411Z3C0</accession>